<dbReference type="Pfam" id="PF00809">
    <property type="entry name" value="Pterin_bind"/>
    <property type="match status" value="1"/>
</dbReference>
<evidence type="ECO:0000259" key="9">
    <source>
        <dbReference type="PROSITE" id="PS50972"/>
    </source>
</evidence>
<dbReference type="EC" id="2.5.1.15" evidence="4"/>
<keyword evidence="6" id="KW-0479">Metal-binding</keyword>
<dbReference type="Gene3D" id="3.20.20.20">
    <property type="entry name" value="Dihydropteroate synthase-like"/>
    <property type="match status" value="1"/>
</dbReference>
<dbReference type="SUPFAM" id="SSF51717">
    <property type="entry name" value="Dihydropteroate synthetase-like"/>
    <property type="match status" value="1"/>
</dbReference>
<dbReference type="NCBIfam" id="TIGR01496">
    <property type="entry name" value="DHPS"/>
    <property type="match status" value="1"/>
</dbReference>
<dbReference type="CDD" id="cd00739">
    <property type="entry name" value="DHPS"/>
    <property type="match status" value="1"/>
</dbReference>
<comment type="caution">
    <text evidence="10">The sequence shown here is derived from an EMBL/GenBank/DDBJ whole genome shotgun (WGS) entry which is preliminary data.</text>
</comment>
<dbReference type="InterPro" id="IPR006390">
    <property type="entry name" value="DHP_synth_dom"/>
</dbReference>
<dbReference type="EMBL" id="QPIZ01000028">
    <property type="protein sequence ID" value="RCW29442.1"/>
    <property type="molecule type" value="Genomic_DNA"/>
</dbReference>
<dbReference type="GO" id="GO:0046654">
    <property type="term" value="P:tetrahydrofolate biosynthetic process"/>
    <property type="evidence" value="ECO:0007669"/>
    <property type="project" value="TreeGrafter"/>
</dbReference>
<keyword evidence="7" id="KW-0460">Magnesium</keyword>
<accession>A0A368UL40</accession>
<evidence type="ECO:0000256" key="2">
    <source>
        <dbReference type="ARBA" id="ARBA00001946"/>
    </source>
</evidence>
<name>A0A368UL40_9BACT</name>
<evidence type="ECO:0000256" key="7">
    <source>
        <dbReference type="ARBA" id="ARBA00022842"/>
    </source>
</evidence>
<dbReference type="GO" id="GO:0004156">
    <property type="term" value="F:dihydropteroate synthase activity"/>
    <property type="evidence" value="ECO:0007669"/>
    <property type="project" value="UniProtKB-EC"/>
</dbReference>
<evidence type="ECO:0000256" key="6">
    <source>
        <dbReference type="ARBA" id="ARBA00022723"/>
    </source>
</evidence>
<keyword evidence="5" id="KW-0808">Transferase</keyword>
<keyword evidence="8" id="KW-0289">Folate biosynthesis</keyword>
<gene>
    <name evidence="10" type="ORF">DFO77_12844</name>
</gene>
<evidence type="ECO:0000313" key="10">
    <source>
        <dbReference type="EMBL" id="RCW29442.1"/>
    </source>
</evidence>
<dbReference type="InterPro" id="IPR045031">
    <property type="entry name" value="DHP_synth-like"/>
</dbReference>
<organism evidence="10 11">
    <name type="scientific">Marinilabilia salmonicolor</name>
    <dbReference type="NCBI Taxonomy" id="989"/>
    <lineage>
        <taxon>Bacteria</taxon>
        <taxon>Pseudomonadati</taxon>
        <taxon>Bacteroidota</taxon>
        <taxon>Bacteroidia</taxon>
        <taxon>Marinilabiliales</taxon>
        <taxon>Marinilabiliaceae</taxon>
        <taxon>Marinilabilia</taxon>
    </lineage>
</organism>
<dbReference type="Proteomes" id="UP000252733">
    <property type="component" value="Unassembled WGS sequence"/>
</dbReference>
<keyword evidence="11" id="KW-1185">Reference proteome</keyword>
<dbReference type="GO" id="GO:0046872">
    <property type="term" value="F:metal ion binding"/>
    <property type="evidence" value="ECO:0007669"/>
    <property type="project" value="UniProtKB-KW"/>
</dbReference>
<dbReference type="InterPro" id="IPR000489">
    <property type="entry name" value="Pterin-binding_dom"/>
</dbReference>
<protein>
    <recommendedName>
        <fullName evidence="4">dihydropteroate synthase</fullName>
        <ecNumber evidence="4">2.5.1.15</ecNumber>
    </recommendedName>
</protein>
<dbReference type="RefSeq" id="WP_114437885.1">
    <property type="nucleotide sequence ID" value="NZ_QPIZ01000028.1"/>
</dbReference>
<reference evidence="10 11" key="1">
    <citation type="submission" date="2018-07" db="EMBL/GenBank/DDBJ databases">
        <title>Freshwater and sediment microbial communities from various areas in North America, analyzing microbe dynamics in response to fracking.</title>
        <authorList>
            <person name="Lamendella R."/>
        </authorList>
    </citation>
    <scope>NUCLEOTIDE SEQUENCE [LARGE SCALE GENOMIC DNA]</scope>
    <source>
        <strain evidence="10 11">160A</strain>
    </source>
</reference>
<comment type="pathway">
    <text evidence="3">Cofactor biosynthesis; tetrahydrofolate biosynthesis; 7,8-dihydrofolate from 2-amino-4-hydroxy-6-hydroxymethyl-7,8-dihydropteridine diphosphate and 4-aminobenzoate: step 1/2.</text>
</comment>
<evidence type="ECO:0000256" key="8">
    <source>
        <dbReference type="ARBA" id="ARBA00022909"/>
    </source>
</evidence>
<comment type="cofactor">
    <cofactor evidence="2">
        <name>Mg(2+)</name>
        <dbReference type="ChEBI" id="CHEBI:18420"/>
    </cofactor>
</comment>
<feature type="domain" description="Pterin-binding" evidence="9">
    <location>
        <begin position="29"/>
        <end position="282"/>
    </location>
</feature>
<evidence type="ECO:0000256" key="3">
    <source>
        <dbReference type="ARBA" id="ARBA00004763"/>
    </source>
</evidence>
<dbReference type="GO" id="GO:0005829">
    <property type="term" value="C:cytosol"/>
    <property type="evidence" value="ECO:0007669"/>
    <property type="project" value="TreeGrafter"/>
</dbReference>
<evidence type="ECO:0000256" key="1">
    <source>
        <dbReference type="ARBA" id="ARBA00000012"/>
    </source>
</evidence>
<proteinExistence type="predicted"/>
<sequence>MNQYEVEKKYLPSDFTINCNGRLVDLTNPVVMGIINITPDSFYEKSRKNTTDAVLQRVEQIIDEGGQMVDVGAYSSRPGADDVPEEEEWQRLWPVLSAIRKQWPDLLISLDTFRGRIAEKSVVEFGVDIINDISAGQLDDSMFDTIARLNVPYILMHIQGDLKNMQKNPQYNNVTGEVLLFLAQKIDELRSRGVSDIIVDPGFGFGKSIDHNFELLHNIEQFKMFELPLLVGVSRKSMIYRFLGGSPETALNGTTVLNTLALTGGAKILRVHDVKEAVECVNLVTKTEQW</sequence>
<dbReference type="AlphaFoldDB" id="A0A368UL40"/>
<dbReference type="PANTHER" id="PTHR20941:SF1">
    <property type="entry name" value="FOLIC ACID SYNTHESIS PROTEIN FOL1"/>
    <property type="match status" value="1"/>
</dbReference>
<dbReference type="InterPro" id="IPR011005">
    <property type="entry name" value="Dihydropteroate_synth-like_sf"/>
</dbReference>
<dbReference type="PROSITE" id="PS50972">
    <property type="entry name" value="PTERIN_BINDING"/>
    <property type="match status" value="1"/>
</dbReference>
<evidence type="ECO:0000256" key="4">
    <source>
        <dbReference type="ARBA" id="ARBA00012458"/>
    </source>
</evidence>
<comment type="catalytic activity">
    <reaction evidence="1">
        <text>(7,8-dihydropterin-6-yl)methyl diphosphate + 4-aminobenzoate = 7,8-dihydropteroate + diphosphate</text>
        <dbReference type="Rhea" id="RHEA:19949"/>
        <dbReference type="ChEBI" id="CHEBI:17836"/>
        <dbReference type="ChEBI" id="CHEBI:17839"/>
        <dbReference type="ChEBI" id="CHEBI:33019"/>
        <dbReference type="ChEBI" id="CHEBI:72950"/>
        <dbReference type="EC" id="2.5.1.15"/>
    </reaction>
</comment>
<evidence type="ECO:0000313" key="11">
    <source>
        <dbReference type="Proteomes" id="UP000252733"/>
    </source>
</evidence>
<dbReference type="GO" id="GO:0046656">
    <property type="term" value="P:folic acid biosynthetic process"/>
    <property type="evidence" value="ECO:0007669"/>
    <property type="project" value="UniProtKB-KW"/>
</dbReference>
<dbReference type="PANTHER" id="PTHR20941">
    <property type="entry name" value="FOLATE SYNTHESIS PROTEINS"/>
    <property type="match status" value="1"/>
</dbReference>
<evidence type="ECO:0000256" key="5">
    <source>
        <dbReference type="ARBA" id="ARBA00022679"/>
    </source>
</evidence>